<proteinExistence type="predicted"/>
<feature type="chain" id="PRO_5043471709" description="Cell wall protein" evidence="2">
    <location>
        <begin position="28"/>
        <end position="122"/>
    </location>
</feature>
<gene>
    <name evidence="3" type="ORF">VFH_VI005080</name>
</gene>
<dbReference type="AlphaFoldDB" id="A0AAV1B563"/>
<sequence length="122" mass="13114">MAQRAYSFSALFLIFNILLVTTRQAVAGRSISKNPDNNSEKVPQFSLHFPSIGHLGSQPHLGRIPNNPFIGGIGGSRTRSRPRSGSSGLRYIPGNDDTFIPNPGFEVPIPGGGRVAPTKVYP</sequence>
<keyword evidence="4" id="KW-1185">Reference proteome</keyword>
<dbReference type="PANTHER" id="PTHR36733">
    <property type="entry name" value="CELL WALL PROTEIN-RELATED"/>
    <property type="match status" value="1"/>
</dbReference>
<keyword evidence="2" id="KW-0732">Signal</keyword>
<evidence type="ECO:0000313" key="4">
    <source>
        <dbReference type="Proteomes" id="UP001157006"/>
    </source>
</evidence>
<organism evidence="3 4">
    <name type="scientific">Vicia faba</name>
    <name type="common">Broad bean</name>
    <name type="synonym">Faba vulgaris</name>
    <dbReference type="NCBI Taxonomy" id="3906"/>
    <lineage>
        <taxon>Eukaryota</taxon>
        <taxon>Viridiplantae</taxon>
        <taxon>Streptophyta</taxon>
        <taxon>Embryophyta</taxon>
        <taxon>Tracheophyta</taxon>
        <taxon>Spermatophyta</taxon>
        <taxon>Magnoliopsida</taxon>
        <taxon>eudicotyledons</taxon>
        <taxon>Gunneridae</taxon>
        <taxon>Pentapetalae</taxon>
        <taxon>rosids</taxon>
        <taxon>fabids</taxon>
        <taxon>Fabales</taxon>
        <taxon>Fabaceae</taxon>
        <taxon>Papilionoideae</taxon>
        <taxon>50 kb inversion clade</taxon>
        <taxon>NPAAA clade</taxon>
        <taxon>Hologalegina</taxon>
        <taxon>IRL clade</taxon>
        <taxon>Fabeae</taxon>
        <taxon>Vicia</taxon>
    </lineage>
</organism>
<feature type="region of interest" description="Disordered" evidence="1">
    <location>
        <begin position="57"/>
        <end position="96"/>
    </location>
</feature>
<feature type="signal peptide" evidence="2">
    <location>
        <begin position="1"/>
        <end position="27"/>
    </location>
</feature>
<evidence type="ECO:0000313" key="3">
    <source>
        <dbReference type="EMBL" id="CAI8615947.1"/>
    </source>
</evidence>
<name>A0AAV1B563_VICFA</name>
<reference evidence="3 4" key="1">
    <citation type="submission" date="2023-01" db="EMBL/GenBank/DDBJ databases">
        <authorList>
            <person name="Kreplak J."/>
        </authorList>
    </citation>
    <scope>NUCLEOTIDE SEQUENCE [LARGE SCALE GENOMIC DNA]</scope>
</reference>
<dbReference type="PANTHER" id="PTHR36733:SF1">
    <property type="entry name" value="CELL WALL PROTEIN-RELATED"/>
    <property type="match status" value="1"/>
</dbReference>
<protein>
    <recommendedName>
        <fullName evidence="5">Cell wall protein</fullName>
    </recommendedName>
</protein>
<dbReference type="InterPro" id="IPR034565">
    <property type="entry name" value="Put_cell_wall"/>
</dbReference>
<evidence type="ECO:0000256" key="2">
    <source>
        <dbReference type="SAM" id="SignalP"/>
    </source>
</evidence>
<evidence type="ECO:0008006" key="5">
    <source>
        <dbReference type="Google" id="ProtNLM"/>
    </source>
</evidence>
<accession>A0AAV1B563</accession>
<evidence type="ECO:0000256" key="1">
    <source>
        <dbReference type="SAM" id="MobiDB-lite"/>
    </source>
</evidence>
<dbReference type="Proteomes" id="UP001157006">
    <property type="component" value="Chromosome 6"/>
</dbReference>
<dbReference type="EMBL" id="OX451741">
    <property type="protein sequence ID" value="CAI8615947.1"/>
    <property type="molecule type" value="Genomic_DNA"/>
</dbReference>